<feature type="signal peptide" evidence="2">
    <location>
        <begin position="1"/>
        <end position="27"/>
    </location>
</feature>
<dbReference type="AlphaFoldDB" id="A0AB34HQC6"/>
<protein>
    <submittedName>
        <fullName evidence="3">Uncharacterized protein</fullName>
    </submittedName>
</protein>
<evidence type="ECO:0000313" key="3">
    <source>
        <dbReference type="EMBL" id="KAJ8793315.1"/>
    </source>
</evidence>
<feature type="chain" id="PRO_5044293689" evidence="2">
    <location>
        <begin position="28"/>
        <end position="230"/>
    </location>
</feature>
<evidence type="ECO:0000256" key="1">
    <source>
        <dbReference type="SAM" id="MobiDB-lite"/>
    </source>
</evidence>
<comment type="caution">
    <text evidence="3">The sequence shown here is derived from an EMBL/GenBank/DDBJ whole genome shotgun (WGS) entry which is preliminary data.</text>
</comment>
<dbReference type="EMBL" id="JAIQCJ010001016">
    <property type="protein sequence ID" value="KAJ8793315.1"/>
    <property type="molecule type" value="Genomic_DNA"/>
</dbReference>
<sequence>MKSFKIKTNIFFFVLPFLLKATYDVFSSPTTSDEPEISEPHTATSDPFLDSVPSKTSRTLEQPRATLAPSETPFVPQNLEIFTSPEMQPTTPERTTSLGTITSKISKSPEPTRTTLGNNMSLVNMLLHFTTESPVCQLLSPSKTLFISLKPKIPLSPEGTHTKPAMELETPPPSQLPIVLEPGTLGTKPSTTTLAPPKTKRPGRHPRPKATPSPDVPKSKPGKCDVQGSN</sequence>
<feature type="region of interest" description="Disordered" evidence="1">
    <location>
        <begin position="28"/>
        <end position="55"/>
    </location>
</feature>
<keyword evidence="4" id="KW-1185">Reference proteome</keyword>
<name>A0AB34HQC6_ESCRO</name>
<gene>
    <name evidence="3" type="ORF">J1605_000310</name>
</gene>
<evidence type="ECO:0000256" key="2">
    <source>
        <dbReference type="SAM" id="SignalP"/>
    </source>
</evidence>
<accession>A0AB34HQC6</accession>
<feature type="region of interest" description="Disordered" evidence="1">
    <location>
        <begin position="157"/>
        <end position="230"/>
    </location>
</feature>
<evidence type="ECO:0000313" key="4">
    <source>
        <dbReference type="Proteomes" id="UP001159641"/>
    </source>
</evidence>
<dbReference type="Proteomes" id="UP001159641">
    <property type="component" value="Unassembled WGS sequence"/>
</dbReference>
<keyword evidence="2" id="KW-0732">Signal</keyword>
<organism evidence="3 4">
    <name type="scientific">Eschrichtius robustus</name>
    <name type="common">California gray whale</name>
    <name type="synonym">Eschrichtius gibbosus</name>
    <dbReference type="NCBI Taxonomy" id="9764"/>
    <lineage>
        <taxon>Eukaryota</taxon>
        <taxon>Metazoa</taxon>
        <taxon>Chordata</taxon>
        <taxon>Craniata</taxon>
        <taxon>Vertebrata</taxon>
        <taxon>Euteleostomi</taxon>
        <taxon>Mammalia</taxon>
        <taxon>Eutheria</taxon>
        <taxon>Laurasiatheria</taxon>
        <taxon>Artiodactyla</taxon>
        <taxon>Whippomorpha</taxon>
        <taxon>Cetacea</taxon>
        <taxon>Mysticeti</taxon>
        <taxon>Eschrichtiidae</taxon>
        <taxon>Eschrichtius</taxon>
    </lineage>
</organism>
<proteinExistence type="predicted"/>
<feature type="compositionally biased region" description="Basic residues" evidence="1">
    <location>
        <begin position="198"/>
        <end position="208"/>
    </location>
</feature>
<reference evidence="3 4" key="1">
    <citation type="submission" date="2022-11" db="EMBL/GenBank/DDBJ databases">
        <title>Whole genome sequence of Eschrichtius robustus ER-17-0199.</title>
        <authorList>
            <person name="Bruniche-Olsen A."/>
            <person name="Black A.N."/>
            <person name="Fields C.J."/>
            <person name="Walden K."/>
            <person name="Dewoody J.A."/>
        </authorList>
    </citation>
    <scope>NUCLEOTIDE SEQUENCE [LARGE SCALE GENOMIC DNA]</scope>
    <source>
        <strain evidence="3">ER-17-0199</strain>
        <tissue evidence="3">Blubber</tissue>
    </source>
</reference>